<evidence type="ECO:0000313" key="4">
    <source>
        <dbReference type="Proteomes" id="UP001589613"/>
    </source>
</evidence>
<protein>
    <recommendedName>
        <fullName evidence="2">RNA 2',3'-cyclic phosphodiesterase</fullName>
        <shortName evidence="2">RNA 2',3'-CPDase</shortName>
        <ecNumber evidence="2">3.1.4.58</ecNumber>
    </recommendedName>
</protein>
<keyword evidence="1 2" id="KW-0378">Hydrolase</keyword>
<dbReference type="NCBIfam" id="TIGR02258">
    <property type="entry name" value="2_5_ligase"/>
    <property type="match status" value="1"/>
</dbReference>
<feature type="active site" description="Proton acceptor" evidence="2">
    <location>
        <position position="131"/>
    </location>
</feature>
<feature type="short sequence motif" description="HXTX 1" evidence="2">
    <location>
        <begin position="43"/>
        <end position="46"/>
    </location>
</feature>
<dbReference type="EC" id="3.1.4.58" evidence="2"/>
<comment type="function">
    <text evidence="2">Hydrolyzes RNA 2',3'-cyclic phosphodiester to an RNA 2'-phosphomonoester.</text>
</comment>
<dbReference type="HAMAP" id="MF_01940">
    <property type="entry name" value="RNA_CPDase"/>
    <property type="match status" value="1"/>
</dbReference>
<feature type="short sequence motif" description="HXTX 2" evidence="2">
    <location>
        <begin position="131"/>
        <end position="134"/>
    </location>
</feature>
<dbReference type="RefSeq" id="WP_141338032.1">
    <property type="nucleotide sequence ID" value="NZ_JBHMAX010000024.1"/>
</dbReference>
<dbReference type="Proteomes" id="UP001589613">
    <property type="component" value="Unassembled WGS sequence"/>
</dbReference>
<evidence type="ECO:0000256" key="1">
    <source>
        <dbReference type="ARBA" id="ARBA00022801"/>
    </source>
</evidence>
<dbReference type="InterPro" id="IPR009097">
    <property type="entry name" value="Cyclic_Pdiesterase"/>
</dbReference>
<dbReference type="PANTHER" id="PTHR35561">
    <property type="entry name" value="RNA 2',3'-CYCLIC PHOSPHODIESTERASE"/>
    <property type="match status" value="1"/>
</dbReference>
<dbReference type="SUPFAM" id="SSF55144">
    <property type="entry name" value="LigT-like"/>
    <property type="match status" value="1"/>
</dbReference>
<sequence length="194" mass="21413">MRVFVAVVPPAPVVEAVEEFLQPRRDALAAEGRWRWTRAEHLHLTLAFVPDLDAWREEELIAAGEEFAARQQPLEVRLSGAGAFPDPGAARVLWAGVDEERPGTLADWAAGTRRVLSRAGARVEGTRFTPHVTLARSVGGRHAAGHLLQALDTLRTPAWSVDELVLVASWLGEGPSRTPRHEVRHRWPLGKDRA</sequence>
<dbReference type="PANTHER" id="PTHR35561:SF1">
    <property type="entry name" value="RNA 2',3'-CYCLIC PHOSPHODIESTERASE"/>
    <property type="match status" value="1"/>
</dbReference>
<reference evidence="3 4" key="1">
    <citation type="submission" date="2024-09" db="EMBL/GenBank/DDBJ databases">
        <authorList>
            <person name="Sun Q."/>
            <person name="Mori K."/>
        </authorList>
    </citation>
    <scope>NUCLEOTIDE SEQUENCE [LARGE SCALE GENOMIC DNA]</scope>
    <source>
        <strain evidence="3 4">JCM 12763</strain>
    </source>
</reference>
<comment type="caution">
    <text evidence="3">The sequence shown here is derived from an EMBL/GenBank/DDBJ whole genome shotgun (WGS) entry which is preliminary data.</text>
</comment>
<keyword evidence="4" id="KW-1185">Reference proteome</keyword>
<feature type="active site" description="Proton donor" evidence="2">
    <location>
        <position position="43"/>
    </location>
</feature>
<comment type="similarity">
    <text evidence="2">Belongs to the 2H phosphoesterase superfamily. ThpR family.</text>
</comment>
<proteinExistence type="inferred from homology"/>
<gene>
    <name evidence="3" type="primary">thpR</name>
    <name evidence="3" type="ORF">ACFFN0_13375</name>
</gene>
<dbReference type="Pfam" id="PF13563">
    <property type="entry name" value="2_5_RNA_ligase2"/>
    <property type="match status" value="1"/>
</dbReference>
<dbReference type="Gene3D" id="3.90.1140.10">
    <property type="entry name" value="Cyclic phosphodiesterase"/>
    <property type="match status" value="1"/>
</dbReference>
<dbReference type="InterPro" id="IPR004175">
    <property type="entry name" value="RNA_CPDase"/>
</dbReference>
<evidence type="ECO:0000256" key="2">
    <source>
        <dbReference type="HAMAP-Rule" id="MF_01940"/>
    </source>
</evidence>
<organism evidence="3 4">
    <name type="scientific">Ornithinimicrobium kibberense</name>
    <dbReference type="NCBI Taxonomy" id="282060"/>
    <lineage>
        <taxon>Bacteria</taxon>
        <taxon>Bacillati</taxon>
        <taxon>Actinomycetota</taxon>
        <taxon>Actinomycetes</taxon>
        <taxon>Micrococcales</taxon>
        <taxon>Ornithinimicrobiaceae</taxon>
        <taxon>Ornithinimicrobium</taxon>
    </lineage>
</organism>
<evidence type="ECO:0000313" key="3">
    <source>
        <dbReference type="EMBL" id="MFB9733034.1"/>
    </source>
</evidence>
<comment type="catalytic activity">
    <reaction evidence="2">
        <text>a 3'-end 2',3'-cyclophospho-ribonucleotide-RNA + H2O = a 3'-end 2'-phospho-ribonucleotide-RNA + H(+)</text>
        <dbReference type="Rhea" id="RHEA:11828"/>
        <dbReference type="Rhea" id="RHEA-COMP:10464"/>
        <dbReference type="Rhea" id="RHEA-COMP:17353"/>
        <dbReference type="ChEBI" id="CHEBI:15377"/>
        <dbReference type="ChEBI" id="CHEBI:15378"/>
        <dbReference type="ChEBI" id="CHEBI:83064"/>
        <dbReference type="ChEBI" id="CHEBI:173113"/>
        <dbReference type="EC" id="3.1.4.58"/>
    </reaction>
</comment>
<dbReference type="EMBL" id="JBHMAX010000024">
    <property type="protein sequence ID" value="MFB9733034.1"/>
    <property type="molecule type" value="Genomic_DNA"/>
</dbReference>
<accession>A0ABV5V5H5</accession>
<name>A0ABV5V5H5_9MICO</name>